<dbReference type="PANTHER" id="PTHR10169:SF38">
    <property type="entry name" value="DNA TOPOISOMERASE 2"/>
    <property type="match status" value="1"/>
</dbReference>
<comment type="cofactor">
    <cofactor evidence="2">
        <name>Mg(2+)</name>
        <dbReference type="ChEBI" id="CHEBI:18420"/>
    </cofactor>
</comment>
<dbReference type="InterPro" id="IPR050634">
    <property type="entry name" value="DNA_Topoisomerase_II"/>
</dbReference>
<feature type="region of interest" description="Disordered" evidence="9">
    <location>
        <begin position="410"/>
        <end position="627"/>
    </location>
</feature>
<feature type="compositionally biased region" description="Acidic residues" evidence="9">
    <location>
        <begin position="489"/>
        <end position="502"/>
    </location>
</feature>
<dbReference type="AlphaFoldDB" id="A0AAW0BS60"/>
<dbReference type="GO" id="GO:0000712">
    <property type="term" value="P:resolution of meiotic recombination intermediates"/>
    <property type="evidence" value="ECO:0007669"/>
    <property type="project" value="TreeGrafter"/>
</dbReference>
<evidence type="ECO:0000256" key="5">
    <source>
        <dbReference type="ARBA" id="ARBA00022840"/>
    </source>
</evidence>
<evidence type="ECO:0000256" key="1">
    <source>
        <dbReference type="ARBA" id="ARBA00000185"/>
    </source>
</evidence>
<feature type="compositionally biased region" description="Basic and acidic residues" evidence="9">
    <location>
        <begin position="430"/>
        <end position="442"/>
    </location>
</feature>
<dbReference type="InterPro" id="IPR013757">
    <property type="entry name" value="Topo_IIA_A_a_sf"/>
</dbReference>
<evidence type="ECO:0000256" key="4">
    <source>
        <dbReference type="ARBA" id="ARBA00022741"/>
    </source>
</evidence>
<dbReference type="InterPro" id="IPR013760">
    <property type="entry name" value="Topo_IIA-like_dom_sf"/>
</dbReference>
<proteinExistence type="predicted"/>
<dbReference type="EC" id="5.6.2.2" evidence="3"/>
<dbReference type="GO" id="GO:0003918">
    <property type="term" value="F:DNA topoisomerase type II (double strand cut, ATP-hydrolyzing) activity"/>
    <property type="evidence" value="ECO:0007669"/>
    <property type="project" value="UniProtKB-EC"/>
</dbReference>
<feature type="compositionally biased region" description="Acidic residues" evidence="9">
    <location>
        <begin position="310"/>
        <end position="330"/>
    </location>
</feature>
<evidence type="ECO:0000256" key="2">
    <source>
        <dbReference type="ARBA" id="ARBA00001946"/>
    </source>
</evidence>
<dbReference type="GO" id="GO:0005524">
    <property type="term" value="F:ATP binding"/>
    <property type="evidence" value="ECO:0007669"/>
    <property type="project" value="UniProtKB-KW"/>
</dbReference>
<keyword evidence="7" id="KW-0238">DNA-binding</keyword>
<evidence type="ECO:0000256" key="8">
    <source>
        <dbReference type="ARBA" id="ARBA00023235"/>
    </source>
</evidence>
<evidence type="ECO:0000313" key="10">
    <source>
        <dbReference type="EMBL" id="KAK7029775.1"/>
    </source>
</evidence>
<keyword evidence="8" id="KW-0413">Isomerase</keyword>
<protein>
    <recommendedName>
        <fullName evidence="3">DNA topoisomerase (ATP-hydrolyzing)</fullName>
        <ecNumber evidence="3">5.6.2.2</ecNumber>
    </recommendedName>
</protein>
<comment type="catalytic activity">
    <reaction evidence="1">
        <text>ATP-dependent breakage, passage and rejoining of double-stranded DNA.</text>
        <dbReference type="EC" id="5.6.2.2"/>
    </reaction>
</comment>
<dbReference type="GO" id="GO:0000819">
    <property type="term" value="P:sister chromatid segregation"/>
    <property type="evidence" value="ECO:0007669"/>
    <property type="project" value="TreeGrafter"/>
</dbReference>
<sequence>MNTGAKPMKMGRERGVTVTHPPSALLLDPPRHFAWGAASFALVAANFALLRPRRACRRQLALRNAFFKFPQPISGLSLAASRFKPTPTLRYTAACTSFHPDSPKPRPHPDYLPPSCTSTTTTSVNETVYLSNVQHPRRRRSSAHTANLTHFHLPESAAYPGFNTRPTRCERVHPRSTRFPPISAVTSIRQRVDIASRIRIATPSPSLVIPISSTHPLSPPPLPPHPLTSAPCTQLREDEILVNAADYKDNLARELQNMFETFTNQARFVKMIIDKELIVSNRKKVDILADLKRHKFRPFPKISKAKEAGETEDALEQEAEEEEEEEEEENEKSNASDYDYLLGMAIASLTKEKFEKLLQNAADKEQELLALLQISPKEMWNTDLDKFLAEWEVLKVEIENKAQLDANGKKIKKKQTVLRTRKSIGTGKGRKGDSDSEDDFKPIKAPKRKAPESKRPKPAAVLEDEDDDDDPPAPPPARKRPAAKKPVYDDDDDMDDDSDSEIEVVKPPSKKAKGKAIDSDDEDFDEAPKAKGKARAAPKRKSLDSALDSDDEPPKKKKSSRAQAVATDFFAKAGPSGSGSSEPEQRKTLKSMKPVSPPEPRKAPLNKLVDTPDEEDMYDFAPAAPAR</sequence>
<name>A0AAW0BS60_9AGAR</name>
<dbReference type="PANTHER" id="PTHR10169">
    <property type="entry name" value="DNA TOPOISOMERASE/GYRASE"/>
    <property type="match status" value="1"/>
</dbReference>
<evidence type="ECO:0000256" key="7">
    <source>
        <dbReference type="ARBA" id="ARBA00023125"/>
    </source>
</evidence>
<dbReference type="SUPFAM" id="SSF56719">
    <property type="entry name" value="Type II DNA topoisomerase"/>
    <property type="match status" value="1"/>
</dbReference>
<accession>A0AAW0BS60</accession>
<dbReference type="Gene3D" id="1.10.268.10">
    <property type="entry name" value="Topoisomerase, domain 3"/>
    <property type="match status" value="1"/>
</dbReference>
<keyword evidence="6" id="KW-0799">Topoisomerase</keyword>
<feature type="region of interest" description="Disordered" evidence="9">
    <location>
        <begin position="302"/>
        <end position="334"/>
    </location>
</feature>
<dbReference type="Proteomes" id="UP001362999">
    <property type="component" value="Unassembled WGS sequence"/>
</dbReference>
<evidence type="ECO:0000256" key="6">
    <source>
        <dbReference type="ARBA" id="ARBA00023029"/>
    </source>
</evidence>
<keyword evidence="5" id="KW-0067">ATP-binding</keyword>
<keyword evidence="11" id="KW-1185">Reference proteome</keyword>
<dbReference type="GO" id="GO:0003677">
    <property type="term" value="F:DNA binding"/>
    <property type="evidence" value="ECO:0007669"/>
    <property type="project" value="UniProtKB-KW"/>
</dbReference>
<evidence type="ECO:0000313" key="11">
    <source>
        <dbReference type="Proteomes" id="UP001362999"/>
    </source>
</evidence>
<comment type="caution">
    <text evidence="10">The sequence shown here is derived from an EMBL/GenBank/DDBJ whole genome shotgun (WGS) entry which is preliminary data.</text>
</comment>
<reference evidence="10 11" key="1">
    <citation type="journal article" date="2024" name="J Genomics">
        <title>Draft genome sequencing and assembly of Favolaschia claudopus CIRM-BRFM 2984 isolated from oak limbs.</title>
        <authorList>
            <person name="Navarro D."/>
            <person name="Drula E."/>
            <person name="Chaduli D."/>
            <person name="Cazenave R."/>
            <person name="Ahrendt S."/>
            <person name="Wang J."/>
            <person name="Lipzen A."/>
            <person name="Daum C."/>
            <person name="Barry K."/>
            <person name="Grigoriev I.V."/>
            <person name="Favel A."/>
            <person name="Rosso M.N."/>
            <person name="Martin F."/>
        </authorList>
    </citation>
    <scope>NUCLEOTIDE SEQUENCE [LARGE SCALE GENOMIC DNA]</scope>
    <source>
        <strain evidence="10 11">CIRM-BRFM 2984</strain>
    </source>
</reference>
<keyword evidence="4" id="KW-0547">Nucleotide-binding</keyword>
<dbReference type="GO" id="GO:0005634">
    <property type="term" value="C:nucleus"/>
    <property type="evidence" value="ECO:0007669"/>
    <property type="project" value="TreeGrafter"/>
</dbReference>
<evidence type="ECO:0000256" key="9">
    <source>
        <dbReference type="SAM" id="MobiDB-lite"/>
    </source>
</evidence>
<organism evidence="10 11">
    <name type="scientific">Favolaschia claudopus</name>
    <dbReference type="NCBI Taxonomy" id="2862362"/>
    <lineage>
        <taxon>Eukaryota</taxon>
        <taxon>Fungi</taxon>
        <taxon>Dikarya</taxon>
        <taxon>Basidiomycota</taxon>
        <taxon>Agaricomycotina</taxon>
        <taxon>Agaricomycetes</taxon>
        <taxon>Agaricomycetidae</taxon>
        <taxon>Agaricales</taxon>
        <taxon>Marasmiineae</taxon>
        <taxon>Mycenaceae</taxon>
        <taxon>Favolaschia</taxon>
    </lineage>
</organism>
<feature type="compositionally biased region" description="Acidic residues" evidence="9">
    <location>
        <begin position="462"/>
        <end position="471"/>
    </location>
</feature>
<feature type="compositionally biased region" description="Basic residues" evidence="9">
    <location>
        <begin position="530"/>
        <end position="540"/>
    </location>
</feature>
<dbReference type="EMBL" id="JAWWNJ010000026">
    <property type="protein sequence ID" value="KAK7029775.1"/>
    <property type="molecule type" value="Genomic_DNA"/>
</dbReference>
<evidence type="ECO:0000256" key="3">
    <source>
        <dbReference type="ARBA" id="ARBA00012895"/>
    </source>
</evidence>
<feature type="compositionally biased region" description="Basic residues" evidence="9">
    <location>
        <begin position="410"/>
        <end position="422"/>
    </location>
</feature>
<gene>
    <name evidence="10" type="ORF">R3P38DRAFT_3266615</name>
</gene>